<reference evidence="2 3" key="1">
    <citation type="submission" date="2014-06" db="EMBL/GenBank/DDBJ databases">
        <authorList>
            <person name="Swart Estienne"/>
        </authorList>
    </citation>
    <scope>NUCLEOTIDE SEQUENCE [LARGE SCALE GENOMIC DNA]</scope>
    <source>
        <strain evidence="2 3">130c</strain>
    </source>
</reference>
<evidence type="ECO:0000313" key="2">
    <source>
        <dbReference type="EMBL" id="CDW88272.1"/>
    </source>
</evidence>
<feature type="compositionally biased region" description="Low complexity" evidence="1">
    <location>
        <begin position="260"/>
        <end position="269"/>
    </location>
</feature>
<accession>A0A078B4W9</accession>
<feature type="region of interest" description="Disordered" evidence="1">
    <location>
        <begin position="120"/>
        <end position="145"/>
    </location>
</feature>
<gene>
    <name evidence="2" type="primary">Contig17851.g18972</name>
    <name evidence="2" type="ORF">STYLEM_17391</name>
</gene>
<feature type="region of interest" description="Disordered" evidence="1">
    <location>
        <begin position="247"/>
        <end position="280"/>
    </location>
</feature>
<proteinExistence type="predicted"/>
<dbReference type="Proteomes" id="UP000039865">
    <property type="component" value="Unassembled WGS sequence"/>
</dbReference>
<sequence length="397" mass="45533">MAIRTQQNSIERVLVDNKVMPVNTGKINVNILGLVQELETTLKQASDTSPHLLVPNSLHIIQGQKIQKEMIKSKNNSGITSHYNIDSITEMSELTDTLGNELLQQNNGSSDENQTDMFQSSIQHSCSDSQYSSSASQSPRSTFRRKTHLNYNSLLKITGNRKLISKGNSGLSINSNKSIILNSQCDLPIQNFKPIQNKNLLRVTSSYGNNLSTGDTQLNIISSNTCLHQSIQSANTLRRQNNYYSYNINSHDQQDPNERQYSNYNNSNQGSAHDQQKRPKSQIKLYVQKYFERQDRIRRIDQLLDQEIESSINLNNVYEKSETFDHTKYQVMDSASKHENMQQRNTQTGINKIQTLEKQFNSENVDFHQREIRSQSRMRIKQGFQMISSSSHHLKKL</sequence>
<organism evidence="2 3">
    <name type="scientific">Stylonychia lemnae</name>
    <name type="common">Ciliate</name>
    <dbReference type="NCBI Taxonomy" id="5949"/>
    <lineage>
        <taxon>Eukaryota</taxon>
        <taxon>Sar</taxon>
        <taxon>Alveolata</taxon>
        <taxon>Ciliophora</taxon>
        <taxon>Intramacronucleata</taxon>
        <taxon>Spirotrichea</taxon>
        <taxon>Stichotrichia</taxon>
        <taxon>Sporadotrichida</taxon>
        <taxon>Oxytrichidae</taxon>
        <taxon>Stylonychinae</taxon>
        <taxon>Stylonychia</taxon>
    </lineage>
</organism>
<evidence type="ECO:0000313" key="3">
    <source>
        <dbReference type="Proteomes" id="UP000039865"/>
    </source>
</evidence>
<dbReference type="InParanoid" id="A0A078B4W9"/>
<keyword evidence="3" id="KW-1185">Reference proteome</keyword>
<dbReference type="AlphaFoldDB" id="A0A078B4W9"/>
<evidence type="ECO:0000256" key="1">
    <source>
        <dbReference type="SAM" id="MobiDB-lite"/>
    </source>
</evidence>
<dbReference type="EMBL" id="CCKQ01016400">
    <property type="protein sequence ID" value="CDW88272.1"/>
    <property type="molecule type" value="Genomic_DNA"/>
</dbReference>
<protein>
    <submittedName>
        <fullName evidence="2">Uncharacterized protein</fullName>
    </submittedName>
</protein>
<feature type="compositionally biased region" description="Low complexity" evidence="1">
    <location>
        <begin position="120"/>
        <end position="141"/>
    </location>
</feature>
<name>A0A078B4W9_STYLE</name>